<feature type="transmembrane region" description="Helical" evidence="7">
    <location>
        <begin position="123"/>
        <end position="143"/>
    </location>
</feature>
<feature type="transmembrane region" description="Helical" evidence="7">
    <location>
        <begin position="68"/>
        <end position="91"/>
    </location>
</feature>
<dbReference type="PANTHER" id="PTHR23505">
    <property type="entry name" value="SPINSTER"/>
    <property type="match status" value="1"/>
</dbReference>
<dbReference type="GeneID" id="14903690"/>
<dbReference type="AlphaFoldDB" id="G0R4H3"/>
<dbReference type="InterPro" id="IPR020846">
    <property type="entry name" value="MFS_dom"/>
</dbReference>
<keyword evidence="5 7" id="KW-0472">Membrane</keyword>
<dbReference type="InterPro" id="IPR044770">
    <property type="entry name" value="MFS_spinster-like"/>
</dbReference>
<feature type="transmembrane region" description="Helical" evidence="7">
    <location>
        <begin position="418"/>
        <end position="439"/>
    </location>
</feature>
<dbReference type="InParanoid" id="G0R4H3"/>
<evidence type="ECO:0000256" key="3">
    <source>
        <dbReference type="ARBA" id="ARBA00022692"/>
    </source>
</evidence>
<reference evidence="9 10" key="1">
    <citation type="submission" date="2011-07" db="EMBL/GenBank/DDBJ databases">
        <authorList>
            <person name="Coyne R."/>
            <person name="Brami D."/>
            <person name="Johnson J."/>
            <person name="Hostetler J."/>
            <person name="Hannick L."/>
            <person name="Clark T."/>
            <person name="Cassidy-Hanley D."/>
            <person name="Inman J."/>
        </authorList>
    </citation>
    <scope>NUCLEOTIDE SEQUENCE [LARGE SCALE GENOMIC DNA]</scope>
    <source>
        <strain evidence="9 10">G5</strain>
    </source>
</reference>
<dbReference type="InterPro" id="IPR036259">
    <property type="entry name" value="MFS_trans_sf"/>
</dbReference>
<evidence type="ECO:0000256" key="4">
    <source>
        <dbReference type="ARBA" id="ARBA00022989"/>
    </source>
</evidence>
<feature type="transmembrane region" description="Helical" evidence="7">
    <location>
        <begin position="97"/>
        <end position="116"/>
    </location>
</feature>
<dbReference type="GO" id="GO:0016020">
    <property type="term" value="C:membrane"/>
    <property type="evidence" value="ECO:0007669"/>
    <property type="project" value="UniProtKB-SubCell"/>
</dbReference>
<dbReference type="EC" id="4.1.1.70" evidence="9"/>
<dbReference type="OMA" id="YMIHEMH"/>
<proteinExistence type="inferred from homology"/>
<keyword evidence="9" id="KW-0456">Lyase</keyword>
<keyword evidence="2" id="KW-0813">Transport</keyword>
<keyword evidence="10" id="KW-1185">Reference proteome</keyword>
<evidence type="ECO:0000256" key="7">
    <source>
        <dbReference type="SAM" id="Phobius"/>
    </source>
</evidence>
<dbReference type="PANTHER" id="PTHR23505:SF9">
    <property type="entry name" value="PROTEIN, PUTATIVE-RELATED"/>
    <property type="match status" value="1"/>
</dbReference>
<evidence type="ECO:0000313" key="9">
    <source>
        <dbReference type="EMBL" id="EGR27624.1"/>
    </source>
</evidence>
<dbReference type="EMBL" id="GL984346">
    <property type="protein sequence ID" value="EGR27624.1"/>
    <property type="molecule type" value="Genomic_DNA"/>
</dbReference>
<comment type="similarity">
    <text evidence="6">Belongs to the major facilitator superfamily. Spinster (TC 2.A.1.49) family.</text>
</comment>
<feature type="transmembrane region" description="Helical" evidence="7">
    <location>
        <begin position="348"/>
        <end position="370"/>
    </location>
</feature>
<feature type="transmembrane region" description="Helical" evidence="7">
    <location>
        <begin position="292"/>
        <end position="312"/>
    </location>
</feature>
<protein>
    <submittedName>
        <fullName evidence="9">Major facilitator superfamily protein, putative</fullName>
        <ecNumber evidence="9">4.1.1.70</ecNumber>
    </submittedName>
</protein>
<evidence type="ECO:0000313" key="10">
    <source>
        <dbReference type="Proteomes" id="UP000008983"/>
    </source>
</evidence>
<dbReference type="GO" id="GO:0022857">
    <property type="term" value="F:transmembrane transporter activity"/>
    <property type="evidence" value="ECO:0007669"/>
    <property type="project" value="InterPro"/>
</dbReference>
<organism evidence="9 10">
    <name type="scientific">Ichthyophthirius multifiliis</name>
    <name type="common">White spot disease agent</name>
    <name type="synonym">Ich</name>
    <dbReference type="NCBI Taxonomy" id="5932"/>
    <lineage>
        <taxon>Eukaryota</taxon>
        <taxon>Sar</taxon>
        <taxon>Alveolata</taxon>
        <taxon>Ciliophora</taxon>
        <taxon>Intramacronucleata</taxon>
        <taxon>Oligohymenophorea</taxon>
        <taxon>Hymenostomatida</taxon>
        <taxon>Ophryoglenina</taxon>
        <taxon>Ichthyophthirius</taxon>
    </lineage>
</organism>
<evidence type="ECO:0000256" key="5">
    <source>
        <dbReference type="ARBA" id="ARBA00023136"/>
    </source>
</evidence>
<feature type="transmembrane region" description="Helical" evidence="7">
    <location>
        <begin position="251"/>
        <end position="272"/>
    </location>
</feature>
<evidence type="ECO:0000259" key="8">
    <source>
        <dbReference type="PROSITE" id="PS50850"/>
    </source>
</evidence>
<dbReference type="eggNOG" id="KOG1330">
    <property type="taxonomic scope" value="Eukaryota"/>
</dbReference>
<evidence type="ECO:0000256" key="2">
    <source>
        <dbReference type="ARBA" id="ARBA00022448"/>
    </source>
</evidence>
<feature type="transmembrane region" description="Helical" evidence="7">
    <location>
        <begin position="382"/>
        <end position="406"/>
    </location>
</feature>
<feature type="transmembrane region" description="Helical" evidence="7">
    <location>
        <begin position="155"/>
        <end position="173"/>
    </location>
</feature>
<feature type="transmembrane region" description="Helical" evidence="7">
    <location>
        <begin position="324"/>
        <end position="342"/>
    </location>
</feature>
<dbReference type="SUPFAM" id="SSF103473">
    <property type="entry name" value="MFS general substrate transporter"/>
    <property type="match status" value="1"/>
</dbReference>
<keyword evidence="3 7" id="KW-0812">Transmembrane</keyword>
<name>G0R4H3_ICHMU</name>
<keyword evidence="4 7" id="KW-1133">Transmembrane helix</keyword>
<dbReference type="RefSeq" id="XP_004025076.1">
    <property type="nucleotide sequence ID" value="XM_004025027.1"/>
</dbReference>
<dbReference type="InterPro" id="IPR011701">
    <property type="entry name" value="MFS"/>
</dbReference>
<dbReference type="OrthoDB" id="6770063at2759"/>
<sequence length="518" mass="59191">MDNQSKCDNQKILNIDNGIIPASSQQIKDNFKIDNSQFGLLGTSMYFGVIFGGFFAGKLYLKNNSKTILLIAILFQTCTLYLFTFFTQVYFLFATRFLTGICQVFLLVFFPVWIDLKGSQKKTLWLTCLHLGVPLGIFTGYTLTSLISQTLNYKWSFYIQSILIIISFLLILIHKTEKLSLIKNQQKKPKASPNNSPEAQKNQSMIYQMDPPYSPYEIIDENYQQLILEKEQNIQSKSYFQNLKEILKTPIYLLSISTISLLYFIVTGIQYWMSDYFQRVLNVDKYNTMVSYSLVSLTAPTSGVVFGGILSHKLGGYEHFNTKKICLILSILSSSVACPVPFVDNYIYVSILIWFLLFFGAGMVPGLTGMMTSSIQKYLRPFGNSFFQIFAGLLGFLPAPALYGVFCDKIGQRAGMFMLMYVSFFGVLLSFLVFIVGFFEKKKQEITNQVIKEEVTEDDKSVGVQIKIDSTMNEEYKTRCCSQKQSEKFNESSDINIFVVKKINHQNDNNEIQEAFLQ</sequence>
<evidence type="ECO:0000256" key="6">
    <source>
        <dbReference type="ARBA" id="ARBA00024338"/>
    </source>
</evidence>
<dbReference type="GO" id="GO:0016829">
    <property type="term" value="F:lyase activity"/>
    <property type="evidence" value="ECO:0007669"/>
    <property type="project" value="UniProtKB-KW"/>
</dbReference>
<evidence type="ECO:0000256" key="1">
    <source>
        <dbReference type="ARBA" id="ARBA00004141"/>
    </source>
</evidence>
<dbReference type="STRING" id="857967.G0R4H3"/>
<feature type="domain" description="Major facilitator superfamily (MFS) profile" evidence="8">
    <location>
        <begin position="1"/>
        <end position="443"/>
    </location>
</feature>
<dbReference type="Proteomes" id="UP000008983">
    <property type="component" value="Unassembled WGS sequence"/>
</dbReference>
<dbReference type="Gene3D" id="1.20.1250.20">
    <property type="entry name" value="MFS general substrate transporter like domains"/>
    <property type="match status" value="1"/>
</dbReference>
<feature type="transmembrane region" description="Helical" evidence="7">
    <location>
        <begin position="38"/>
        <end position="61"/>
    </location>
</feature>
<accession>G0R4H3</accession>
<dbReference type="PROSITE" id="PS50850">
    <property type="entry name" value="MFS"/>
    <property type="match status" value="1"/>
</dbReference>
<dbReference type="Pfam" id="PF07690">
    <property type="entry name" value="MFS_1"/>
    <property type="match status" value="1"/>
</dbReference>
<gene>
    <name evidence="9" type="ORF">IMG5_192790</name>
</gene>
<comment type="subcellular location">
    <subcellularLocation>
        <location evidence="1">Membrane</location>
        <topology evidence="1">Multi-pass membrane protein</topology>
    </subcellularLocation>
</comment>